<organism evidence="8 9">
    <name type="scientific">Anolis carolinensis</name>
    <name type="common">Green anole</name>
    <name type="synonym">American chameleon</name>
    <dbReference type="NCBI Taxonomy" id="28377"/>
    <lineage>
        <taxon>Eukaryota</taxon>
        <taxon>Metazoa</taxon>
        <taxon>Chordata</taxon>
        <taxon>Craniata</taxon>
        <taxon>Vertebrata</taxon>
        <taxon>Euteleostomi</taxon>
        <taxon>Lepidosauria</taxon>
        <taxon>Squamata</taxon>
        <taxon>Bifurcata</taxon>
        <taxon>Unidentata</taxon>
        <taxon>Episquamata</taxon>
        <taxon>Toxicofera</taxon>
        <taxon>Iguania</taxon>
        <taxon>Dactyloidae</taxon>
        <taxon>Anolis</taxon>
    </lineage>
</organism>
<keyword evidence="2" id="KW-0677">Repeat</keyword>
<dbReference type="InterPro" id="IPR003599">
    <property type="entry name" value="Ig_sub"/>
</dbReference>
<dbReference type="PROSITE" id="PS50835">
    <property type="entry name" value="IG_LIKE"/>
    <property type="match status" value="3"/>
</dbReference>
<dbReference type="InterPro" id="IPR036116">
    <property type="entry name" value="FN3_sf"/>
</dbReference>
<dbReference type="eggNOG" id="ENOG502QWIT">
    <property type="taxonomic scope" value="Eukaryota"/>
</dbReference>
<evidence type="ECO:0000256" key="5">
    <source>
        <dbReference type="ARBA" id="ARBA00023319"/>
    </source>
</evidence>
<evidence type="ECO:0000256" key="2">
    <source>
        <dbReference type="ARBA" id="ARBA00022737"/>
    </source>
</evidence>
<dbReference type="GeneTree" id="ENSGT00940000167735"/>
<dbReference type="InterPro" id="IPR036179">
    <property type="entry name" value="Ig-like_dom_sf"/>
</dbReference>
<protein>
    <recommendedName>
        <fullName evidence="10">V-set and immunoglobulin domain containing 10 like</fullName>
    </recommendedName>
</protein>
<keyword evidence="9" id="KW-1185">Reference proteome</keyword>
<keyword evidence="3" id="KW-1015">Disulfide bond</keyword>
<dbReference type="AlphaFoldDB" id="H9GRC4"/>
<evidence type="ECO:0000256" key="3">
    <source>
        <dbReference type="ARBA" id="ARBA00023157"/>
    </source>
</evidence>
<evidence type="ECO:0000256" key="4">
    <source>
        <dbReference type="ARBA" id="ARBA00023180"/>
    </source>
</evidence>
<evidence type="ECO:0000313" key="9">
    <source>
        <dbReference type="Proteomes" id="UP000001646"/>
    </source>
</evidence>
<gene>
    <name evidence="8" type="primary">vsig10l</name>
</gene>
<accession>H9GRC4</accession>
<dbReference type="InterPro" id="IPR013783">
    <property type="entry name" value="Ig-like_fold"/>
</dbReference>
<dbReference type="InterPro" id="IPR013098">
    <property type="entry name" value="Ig_I-set"/>
</dbReference>
<name>H9GRC4_ANOCA</name>
<keyword evidence="4" id="KW-0325">Glycoprotein</keyword>
<dbReference type="SUPFAM" id="SSF49265">
    <property type="entry name" value="Fibronectin type III"/>
    <property type="match status" value="1"/>
</dbReference>
<feature type="domain" description="Ig-like" evidence="6">
    <location>
        <begin position="426"/>
        <end position="513"/>
    </location>
</feature>
<feature type="domain" description="Fibronectin type-III" evidence="7">
    <location>
        <begin position="518"/>
        <end position="614"/>
    </location>
</feature>
<dbReference type="SMART" id="SM00409">
    <property type="entry name" value="IG"/>
    <property type="match status" value="4"/>
</dbReference>
<dbReference type="SUPFAM" id="SSF48726">
    <property type="entry name" value="Immunoglobulin"/>
    <property type="match status" value="4"/>
</dbReference>
<dbReference type="InParanoid" id="H9GRC4"/>
<dbReference type="InterPro" id="IPR052598">
    <property type="entry name" value="IgSF_CEA-related"/>
</dbReference>
<reference evidence="8" key="2">
    <citation type="submission" date="2025-08" db="UniProtKB">
        <authorList>
            <consortium name="Ensembl"/>
        </authorList>
    </citation>
    <scope>IDENTIFICATION</scope>
</reference>
<reference evidence="8" key="3">
    <citation type="submission" date="2025-09" db="UniProtKB">
        <authorList>
            <consortium name="Ensembl"/>
        </authorList>
    </citation>
    <scope>IDENTIFICATION</scope>
</reference>
<dbReference type="Pfam" id="PF07679">
    <property type="entry name" value="I-set"/>
    <property type="match status" value="1"/>
</dbReference>
<dbReference type="PANTHER" id="PTHR44337:SF20">
    <property type="entry name" value="CARCINOEMBRYONIC ANTIGEN-RELATED CELL ADHESION MOLECULE 5-RELATED"/>
    <property type="match status" value="1"/>
</dbReference>
<evidence type="ECO:0000256" key="1">
    <source>
        <dbReference type="ARBA" id="ARBA00022729"/>
    </source>
</evidence>
<dbReference type="CDD" id="cd00063">
    <property type="entry name" value="FN3"/>
    <property type="match status" value="1"/>
</dbReference>
<reference evidence="8" key="1">
    <citation type="submission" date="2009-12" db="EMBL/GenBank/DDBJ databases">
        <title>The Genome Sequence of Anolis carolinensis (Green Anole Lizard).</title>
        <authorList>
            <consortium name="The Genome Sequencing Platform"/>
            <person name="Di Palma F."/>
            <person name="Alfoldi J."/>
            <person name="Heiman D."/>
            <person name="Young S."/>
            <person name="Grabherr M."/>
            <person name="Johnson J."/>
            <person name="Lander E.S."/>
            <person name="Lindblad-Toh K."/>
        </authorList>
    </citation>
    <scope>NUCLEOTIDE SEQUENCE [LARGE SCALE GENOMIC DNA]</scope>
    <source>
        <strain evidence="8">JBL SC #1</strain>
    </source>
</reference>
<evidence type="ECO:0000259" key="6">
    <source>
        <dbReference type="PROSITE" id="PS50835"/>
    </source>
</evidence>
<dbReference type="InterPro" id="IPR003598">
    <property type="entry name" value="Ig_sub2"/>
</dbReference>
<evidence type="ECO:0000313" key="8">
    <source>
        <dbReference type="Ensembl" id="ENSACAP00000018737.3"/>
    </source>
</evidence>
<dbReference type="PROSITE" id="PS50853">
    <property type="entry name" value="FN3"/>
    <property type="match status" value="1"/>
</dbReference>
<keyword evidence="1" id="KW-0732">Signal</keyword>
<dbReference type="Proteomes" id="UP000001646">
    <property type="component" value="Unplaced"/>
</dbReference>
<dbReference type="HOGENOM" id="CLU_015581_0_0_1"/>
<dbReference type="Bgee" id="ENSACAG00000028015">
    <property type="expression patterns" value="Expressed in kidney"/>
</dbReference>
<sequence length="628" mass="67909">MTPLIAFLKKGGYYGSTGGRKTYKIYDINNAFSLSLCSFPTLPFSVPLLPAVLSSPLAVRVGDSVSLPIPFPLPSFQIQTTIIWRRNTTILAMGSLHPNFTVVVAPSFHPQFSVDPLRGNLNITAMTPSNSGIYTVEIFTLGSSAQKENITVQVYGECQVYAPLAIGPTEDGSSVALNCTPVHGSVSWTKNGQRLGENPRYLHSAGYLQIRSPQRMDTGVYRCTISNPFGNGTGTSNLTVNYGPETPTITISSSDQDSDAGSFVLVNSTVNLTCLAPSEPQAKIYWNVADSEDLGVPSLPILYLPRVQLNQAGPYSCLAINQRTQKHVRNTVNLKVAQQPSGLPHCSVTSADNGTALLFTCSWPGGFPAPHLRFQGLPGPSKEASDSTLQQLLASPFLDGLSGKNITCLGRHLTREGNCSMVPEAPSGVLLSFQTDSNANGSVAVELQCQGTFNPVEIKWFWDEQPLLSTSDHYQLSPDRTHLIIWNFTVPEDLGDYKVTCSNPLGSQQSSLTLVGPSISNWTLSHGPYPGSAYLNWTVPKGSVVTSFWIQMHSVKQSRSGEEWETVEVLAAANRSTTLLGLQPQTPYSFRIVPYLGSQTGNTSHVQVLQPPGVLILKTISMAEENVL</sequence>
<feature type="domain" description="Ig-like" evidence="6">
    <location>
        <begin position="128"/>
        <end position="241"/>
    </location>
</feature>
<dbReference type="Gene3D" id="2.60.40.10">
    <property type="entry name" value="Immunoglobulins"/>
    <property type="match status" value="5"/>
</dbReference>
<dbReference type="Pfam" id="PF13927">
    <property type="entry name" value="Ig_3"/>
    <property type="match status" value="2"/>
</dbReference>
<dbReference type="InterPro" id="IPR003961">
    <property type="entry name" value="FN3_dom"/>
</dbReference>
<keyword evidence="5" id="KW-0393">Immunoglobulin domain</keyword>
<evidence type="ECO:0008006" key="10">
    <source>
        <dbReference type="Google" id="ProtNLM"/>
    </source>
</evidence>
<feature type="domain" description="Ig-like" evidence="6">
    <location>
        <begin position="247"/>
        <end position="333"/>
    </location>
</feature>
<proteinExistence type="predicted"/>
<dbReference type="PANTHER" id="PTHR44337">
    <property type="entry name" value="CARCINOEMBRYONIC ANTIGEN-RELATED CELL ADHESION MOLECULE 8"/>
    <property type="match status" value="1"/>
</dbReference>
<dbReference type="InterPro" id="IPR007110">
    <property type="entry name" value="Ig-like_dom"/>
</dbReference>
<evidence type="ECO:0000259" key="7">
    <source>
        <dbReference type="PROSITE" id="PS50853"/>
    </source>
</evidence>
<dbReference type="Ensembl" id="ENSACAT00000027216.3">
    <property type="protein sequence ID" value="ENSACAP00000018737.3"/>
    <property type="gene ID" value="ENSACAG00000028015.3"/>
</dbReference>
<dbReference type="SMART" id="SM00408">
    <property type="entry name" value="IGc2"/>
    <property type="match status" value="2"/>
</dbReference>